<dbReference type="Gene3D" id="3.40.50.150">
    <property type="entry name" value="Vaccinia Virus protein VP39"/>
    <property type="match status" value="1"/>
</dbReference>
<evidence type="ECO:0000259" key="2">
    <source>
        <dbReference type="SMART" id="SM00828"/>
    </source>
</evidence>
<reference evidence="4" key="1">
    <citation type="submission" date="2018-07" db="EMBL/GenBank/DDBJ databases">
        <title>Streptacidiphilus bronchialis DSM 106435 chromosome.</title>
        <authorList>
            <person name="Batra D."/>
            <person name="Gulvik C.A."/>
        </authorList>
    </citation>
    <scope>NUCLEOTIDE SEQUENCE [LARGE SCALE GENOMIC DNA]</scope>
    <source>
        <strain evidence="4">DSM 106435</strain>
    </source>
</reference>
<dbReference type="CDD" id="cd02440">
    <property type="entry name" value="AdoMet_MTases"/>
    <property type="match status" value="1"/>
</dbReference>
<evidence type="ECO:0000313" key="4">
    <source>
        <dbReference type="Proteomes" id="UP000249340"/>
    </source>
</evidence>
<dbReference type="AlphaFoldDB" id="A0A345T4J4"/>
<feature type="domain" description="Polyketide synthase-like methyltransferase" evidence="2">
    <location>
        <begin position="8"/>
        <end position="242"/>
    </location>
</feature>
<evidence type="ECO:0000256" key="1">
    <source>
        <dbReference type="ARBA" id="ARBA00022679"/>
    </source>
</evidence>
<sequence>MAIEVARLYEDFPFPSPEPDSGLIDVVADELPLVLGDTALDGLQVLDAGCGTGHTLVALARRHPEARFTGVDACRRSLDIARGLAERHGVGNVDFVHGTMPQLDLATRFDLVVCFGVLHHLPDPRAGLRWLTEHLGDDGLLHLWLYHALGEHGRMLDRELVQLLAPADDPAAGLETVRLLGLSLPLAEYGFPAGWTGTALSQAEQDVFDADAYLNPVVQPMRFGDVPGLFDGLGLDWLAADRVYCPDRVAFIDLDGLEPESDRFVRPQSLFDSAALRERLSTLGNLDRVRALELRLRPTGFRVLAGRGASLDRCVPRVKGNLLPLPGPTGHRAGAR</sequence>
<dbReference type="KEGG" id="stri:C7M71_029485"/>
<dbReference type="InterPro" id="IPR053173">
    <property type="entry name" value="SAM-binding_MTase"/>
</dbReference>
<dbReference type="EMBL" id="CP031264">
    <property type="protein sequence ID" value="AXI80899.1"/>
    <property type="molecule type" value="Genomic_DNA"/>
</dbReference>
<dbReference type="InterPro" id="IPR029063">
    <property type="entry name" value="SAM-dependent_MTases_sf"/>
</dbReference>
<dbReference type="SMART" id="SM00828">
    <property type="entry name" value="PKS_MT"/>
    <property type="match status" value="1"/>
</dbReference>
<organism evidence="3 4">
    <name type="scientific">Peterkaempfera bronchialis</name>
    <dbReference type="NCBI Taxonomy" id="2126346"/>
    <lineage>
        <taxon>Bacteria</taxon>
        <taxon>Bacillati</taxon>
        <taxon>Actinomycetota</taxon>
        <taxon>Actinomycetes</taxon>
        <taxon>Kitasatosporales</taxon>
        <taxon>Streptomycetaceae</taxon>
        <taxon>Peterkaempfera</taxon>
    </lineage>
</organism>
<keyword evidence="4" id="KW-1185">Reference proteome</keyword>
<dbReference type="OrthoDB" id="9801363at2"/>
<protein>
    <submittedName>
        <fullName evidence="3">Class I SAM-dependent methyltransferase</fullName>
    </submittedName>
</protein>
<dbReference type="Pfam" id="PF13649">
    <property type="entry name" value="Methyltransf_25"/>
    <property type="match status" value="1"/>
</dbReference>
<keyword evidence="1 3" id="KW-0808">Transferase</keyword>
<dbReference type="PANTHER" id="PTHR45128">
    <property type="entry name" value="METHYLTRANSFERASE TYPE 11"/>
    <property type="match status" value="1"/>
</dbReference>
<name>A0A345T4J4_9ACTN</name>
<dbReference type="GO" id="GO:0032259">
    <property type="term" value="P:methylation"/>
    <property type="evidence" value="ECO:0007669"/>
    <property type="project" value="UniProtKB-KW"/>
</dbReference>
<dbReference type="InterPro" id="IPR041698">
    <property type="entry name" value="Methyltransf_25"/>
</dbReference>
<accession>A0A345T4J4</accession>
<dbReference type="GO" id="GO:0008168">
    <property type="term" value="F:methyltransferase activity"/>
    <property type="evidence" value="ECO:0007669"/>
    <property type="project" value="UniProtKB-KW"/>
</dbReference>
<dbReference type="Proteomes" id="UP000249340">
    <property type="component" value="Chromosome"/>
</dbReference>
<dbReference type="SUPFAM" id="SSF53335">
    <property type="entry name" value="S-adenosyl-L-methionine-dependent methyltransferases"/>
    <property type="match status" value="1"/>
</dbReference>
<proteinExistence type="predicted"/>
<keyword evidence="3" id="KW-0489">Methyltransferase</keyword>
<dbReference type="InterPro" id="IPR020803">
    <property type="entry name" value="MeTfrase_dom"/>
</dbReference>
<gene>
    <name evidence="3" type="ORF">C7M71_029485</name>
</gene>
<dbReference type="RefSeq" id="WP_111490694.1">
    <property type="nucleotide sequence ID" value="NZ_CP031264.1"/>
</dbReference>
<evidence type="ECO:0000313" key="3">
    <source>
        <dbReference type="EMBL" id="AXI80899.1"/>
    </source>
</evidence>